<gene>
    <name evidence="1" type="ORF">AFULGI_00009340</name>
</gene>
<name>A0A075WCK9_ARCFL</name>
<dbReference type="HOGENOM" id="CLU_075234_0_0_2"/>
<dbReference type="KEGG" id="afg:AFULGI_00009340"/>
<dbReference type="GO" id="GO:0016301">
    <property type="term" value="F:kinase activity"/>
    <property type="evidence" value="ECO:0007669"/>
    <property type="project" value="UniProtKB-KW"/>
</dbReference>
<dbReference type="PIRSF" id="PIRSF009433">
    <property type="entry name" value="DUF1464"/>
    <property type="match status" value="1"/>
</dbReference>
<evidence type="ECO:0000313" key="2">
    <source>
        <dbReference type="Proteomes" id="UP000028501"/>
    </source>
</evidence>
<organism evidence="1 2">
    <name type="scientific">Archaeoglobus fulgidus DSM 8774</name>
    <dbReference type="NCBI Taxonomy" id="1344584"/>
    <lineage>
        <taxon>Archaea</taxon>
        <taxon>Methanobacteriati</taxon>
        <taxon>Methanobacteriota</taxon>
        <taxon>Archaeoglobi</taxon>
        <taxon>Archaeoglobales</taxon>
        <taxon>Archaeoglobaceae</taxon>
        <taxon>Archaeoglobus</taxon>
    </lineage>
</organism>
<dbReference type="Pfam" id="PF07318">
    <property type="entry name" value="DUF1464"/>
    <property type="match status" value="1"/>
</dbReference>
<accession>A0A075WCK9</accession>
<keyword evidence="1" id="KW-0808">Transferase</keyword>
<protein>
    <submittedName>
        <fullName evidence="1">Putative butyrate kinase</fullName>
    </submittedName>
</protein>
<keyword evidence="1" id="KW-0418">Kinase</keyword>
<reference evidence="1 2" key="1">
    <citation type="submission" date="2013-07" db="EMBL/GenBank/DDBJ databases">
        <title>Genome of Archaeoglobus fulgidus.</title>
        <authorList>
            <person name="Fiebig A."/>
            <person name="Birkeland N.-K."/>
        </authorList>
    </citation>
    <scope>NUCLEOTIDE SEQUENCE [LARGE SCALE GENOMIC DNA]</scope>
    <source>
        <strain evidence="1 2">DSM 8774</strain>
    </source>
</reference>
<dbReference type="AlphaFoldDB" id="A0A075WCK9"/>
<dbReference type="EMBL" id="CP006577">
    <property type="protein sequence ID" value="AIG97726.1"/>
    <property type="molecule type" value="Genomic_DNA"/>
</dbReference>
<sequence>MISAGIDPGTGSYDVVAIEDGKVVFRKNIPTEEVRASPDVIVEVIEESGAEVAAGLSGYGLPVKRFSELDEVDLLLMTLNFDSERAIGLRNIIKAVKERNVNLYTVPAVIHLPTVPPWRKMNRIDIGTADKLCSAVLAVAKLSEEEELTKLNFILAEVGEGFNAFIAVRNGRIVDGMGGTTSFPGYSSLGAMDAELAYIIGEFPKKLIFSGGVKSFASEWKVNENEVTNILSEFVLKGIRAMEVSTDADFYMLSGRFAPDVLRKLRGEGKEVRLLGGFGRGKQSAQGAAIIANAIAGGEYREIVDYMRIFEAKGTLLDYITSDIMEYVRRGLKRRGD</sequence>
<dbReference type="InterPro" id="IPR009927">
    <property type="entry name" value="DUF1464"/>
</dbReference>
<proteinExistence type="predicted"/>
<dbReference type="GeneID" id="24794448"/>
<dbReference type="Proteomes" id="UP000028501">
    <property type="component" value="Chromosome"/>
</dbReference>
<evidence type="ECO:0000313" key="1">
    <source>
        <dbReference type="EMBL" id="AIG97726.1"/>
    </source>
</evidence>
<dbReference type="RefSeq" id="WP_010878353.1">
    <property type="nucleotide sequence ID" value="NZ_CP006577.1"/>
</dbReference>